<comment type="caution">
    <text evidence="1">The sequence shown here is derived from an EMBL/GenBank/DDBJ whole genome shotgun (WGS) entry which is preliminary data.</text>
</comment>
<keyword evidence="2" id="KW-1185">Reference proteome</keyword>
<proteinExistence type="predicted"/>
<dbReference type="OrthoDB" id="9779822at2"/>
<dbReference type="Proteomes" id="UP000269265">
    <property type="component" value="Unassembled WGS sequence"/>
</dbReference>
<reference evidence="1 2" key="1">
    <citation type="submission" date="2018-12" db="EMBL/GenBank/DDBJ databases">
        <title>The whole draft genome of Aquabacterium sp. SJQ9.</title>
        <authorList>
            <person name="Sun L."/>
            <person name="Gao X."/>
            <person name="Chen W."/>
            <person name="Huang K."/>
        </authorList>
    </citation>
    <scope>NUCLEOTIDE SEQUENCE [LARGE SCALE GENOMIC DNA]</scope>
    <source>
        <strain evidence="1 2">SJQ9</strain>
    </source>
</reference>
<protein>
    <submittedName>
        <fullName evidence="1">YkgJ family cysteine cluster protein</fullName>
    </submittedName>
</protein>
<sequence length="215" mass="23616">MDSVNSSVSDSMMQRLAELKADNHAQARAQLAAIEAAMSAEWKAAMHARMMNLSKEASSARSKLPKLYSLMEEVGDLRAPHVSCKAGCSACCRTIPVEISDLEARHIAAATGRVPATLSAGRHTVMGHAERPCPFLIDNQCSIYEHRPYNCRSLAVVDRDALACSDENTALTRAKDPRAVPVTMTKMQAFDPLYQEVVVRKGTVWADIRQFFPPQ</sequence>
<dbReference type="AlphaFoldDB" id="A0A426V242"/>
<dbReference type="InterPro" id="IPR005358">
    <property type="entry name" value="Puta_zinc/iron-chelating_dom"/>
</dbReference>
<gene>
    <name evidence="1" type="ORF">EIP75_22720</name>
</gene>
<name>A0A426V242_9BURK</name>
<organism evidence="1 2">
    <name type="scientific">Aquabacterium soli</name>
    <dbReference type="NCBI Taxonomy" id="2493092"/>
    <lineage>
        <taxon>Bacteria</taxon>
        <taxon>Pseudomonadati</taxon>
        <taxon>Pseudomonadota</taxon>
        <taxon>Betaproteobacteria</taxon>
        <taxon>Burkholderiales</taxon>
        <taxon>Aquabacterium</taxon>
    </lineage>
</organism>
<dbReference type="RefSeq" id="WP_125245488.1">
    <property type="nucleotide sequence ID" value="NZ_RSED01000032.1"/>
</dbReference>
<dbReference type="Pfam" id="PF03692">
    <property type="entry name" value="CxxCxxCC"/>
    <property type="match status" value="1"/>
</dbReference>
<evidence type="ECO:0000313" key="2">
    <source>
        <dbReference type="Proteomes" id="UP000269265"/>
    </source>
</evidence>
<dbReference type="EMBL" id="RSED01000032">
    <property type="protein sequence ID" value="RRS00932.1"/>
    <property type="molecule type" value="Genomic_DNA"/>
</dbReference>
<accession>A0A426V242</accession>
<evidence type="ECO:0000313" key="1">
    <source>
        <dbReference type="EMBL" id="RRS00932.1"/>
    </source>
</evidence>